<reference evidence="4" key="1">
    <citation type="submission" date="2024-05" db="EMBL/GenBank/DDBJ databases">
        <title>Planctomycetes of the genus Singulisphaera possess chitinolytic capabilities.</title>
        <authorList>
            <person name="Ivanova A."/>
        </authorList>
    </citation>
    <scope>NUCLEOTIDE SEQUENCE</scope>
    <source>
        <strain evidence="4">Ch08T</strain>
    </source>
</reference>
<feature type="repeat" description="ANK" evidence="3">
    <location>
        <begin position="408"/>
        <end position="440"/>
    </location>
</feature>
<evidence type="ECO:0000256" key="1">
    <source>
        <dbReference type="ARBA" id="ARBA00022737"/>
    </source>
</evidence>
<dbReference type="Pfam" id="PF12796">
    <property type="entry name" value="Ank_2"/>
    <property type="match status" value="4"/>
</dbReference>
<dbReference type="PRINTS" id="PR01415">
    <property type="entry name" value="ANKYRIN"/>
</dbReference>
<feature type="repeat" description="ANK" evidence="3">
    <location>
        <begin position="300"/>
        <end position="332"/>
    </location>
</feature>
<dbReference type="PANTHER" id="PTHR24198">
    <property type="entry name" value="ANKYRIN REPEAT AND PROTEIN KINASE DOMAIN-CONTAINING PROTEIN"/>
    <property type="match status" value="1"/>
</dbReference>
<proteinExistence type="predicted"/>
<gene>
    <name evidence="4" type="ORF">V5E97_39625</name>
</gene>
<feature type="repeat" description="ANK" evidence="3">
    <location>
        <begin position="509"/>
        <end position="541"/>
    </location>
</feature>
<dbReference type="SUPFAM" id="SSF48403">
    <property type="entry name" value="Ankyrin repeat"/>
    <property type="match status" value="2"/>
</dbReference>
<name>A0AAU7CGL6_9BACT</name>
<feature type="repeat" description="ANK" evidence="3">
    <location>
        <begin position="441"/>
        <end position="473"/>
    </location>
</feature>
<feature type="repeat" description="ANK" evidence="3">
    <location>
        <begin position="542"/>
        <end position="574"/>
    </location>
</feature>
<dbReference type="RefSeq" id="WP_406697112.1">
    <property type="nucleotide sequence ID" value="NZ_CP155447.1"/>
</dbReference>
<evidence type="ECO:0000313" key="4">
    <source>
        <dbReference type="EMBL" id="XBH04360.1"/>
    </source>
</evidence>
<feature type="repeat" description="ANK" evidence="3">
    <location>
        <begin position="474"/>
        <end position="507"/>
    </location>
</feature>
<organism evidence="4">
    <name type="scientific">Singulisphaera sp. Ch08</name>
    <dbReference type="NCBI Taxonomy" id="3120278"/>
    <lineage>
        <taxon>Bacteria</taxon>
        <taxon>Pseudomonadati</taxon>
        <taxon>Planctomycetota</taxon>
        <taxon>Planctomycetia</taxon>
        <taxon>Isosphaerales</taxon>
        <taxon>Isosphaeraceae</taxon>
        <taxon>Singulisphaera</taxon>
    </lineage>
</organism>
<feature type="repeat" description="ANK" evidence="3">
    <location>
        <begin position="103"/>
        <end position="135"/>
    </location>
</feature>
<dbReference type="Pfam" id="PF00023">
    <property type="entry name" value="Ank"/>
    <property type="match status" value="1"/>
</dbReference>
<evidence type="ECO:0000256" key="2">
    <source>
        <dbReference type="ARBA" id="ARBA00023043"/>
    </source>
</evidence>
<protein>
    <submittedName>
        <fullName evidence="4">Ankyrin repeat domain-containing protein</fullName>
    </submittedName>
</protein>
<dbReference type="InterPro" id="IPR002110">
    <property type="entry name" value="Ankyrin_rpt"/>
</dbReference>
<sequence length="604" mass="63666">MAKKVSRNRNQAVMSAVEAGDIALLREMIAAGADVELKQETSALGRAVELGDLNMAEALLDLGHSPNWGGVALPLCEAVRRGNRPLLDLLLARGADVDGEEEDGDTAIMFAAGSGDLALLQRLVAAGADLNRINRAGCDALDYACRGPSADVLDWFLPLYPKSRQDQVRRQAHLVVEKQQAVAKKKKLRKVAEPTTSETKPATPAPLIRAFQRGEIESFFTMLAAGGDPNEVNGEGTTLLALVAGSWSGVDLVEPLLKAGADPNRASKFIPLLMAAGNGVESVVRLLLAAGADVLTRNEDGRTALMAAAASGNLEVVQRLLDAGADPNAEDREGRTAYQQALECNNEEIAELLRGRTVATEDAEKPWRLNQAGLSLERRLLAAAKAGDVESVQRFLAEGASIDPADESHDTPLHHAAESGHLETVDALLEAGAPLEACGCADHTPLLTAIQAGQLTVVRRLMEAGANPLANEGRSQSALHLACAANQGLELVELLLESGANVNALEPQTLATPLHVAAERDQAAIVAQLLAAGADLQARDQNGWTPFLVAALRADLRTIQLLIDAGSDVKAVDDDGRNAFTLAKSWGQPQVAAFLESLADSSEA</sequence>
<dbReference type="PROSITE" id="PS50088">
    <property type="entry name" value="ANK_REPEAT"/>
    <property type="match status" value="9"/>
</dbReference>
<dbReference type="InterPro" id="IPR036770">
    <property type="entry name" value="Ankyrin_rpt-contain_sf"/>
</dbReference>
<accession>A0AAU7CGL6</accession>
<keyword evidence="2 3" id="KW-0040">ANK repeat</keyword>
<dbReference type="Gene3D" id="1.25.40.20">
    <property type="entry name" value="Ankyrin repeat-containing domain"/>
    <property type="match status" value="5"/>
</dbReference>
<evidence type="ECO:0000256" key="3">
    <source>
        <dbReference type="PROSITE-ProRule" id="PRU00023"/>
    </source>
</evidence>
<feature type="repeat" description="ANK" evidence="3">
    <location>
        <begin position="74"/>
        <end position="102"/>
    </location>
</feature>
<feature type="repeat" description="ANK" evidence="3">
    <location>
        <begin position="267"/>
        <end position="299"/>
    </location>
</feature>
<dbReference type="PANTHER" id="PTHR24198:SF165">
    <property type="entry name" value="ANKYRIN REPEAT-CONTAINING PROTEIN-RELATED"/>
    <property type="match status" value="1"/>
</dbReference>
<dbReference type="PROSITE" id="PS50297">
    <property type="entry name" value="ANK_REP_REGION"/>
    <property type="match status" value="8"/>
</dbReference>
<keyword evidence="1" id="KW-0677">Repeat</keyword>
<dbReference type="SMART" id="SM00248">
    <property type="entry name" value="ANK"/>
    <property type="match status" value="16"/>
</dbReference>
<dbReference type="AlphaFoldDB" id="A0AAU7CGL6"/>
<dbReference type="EMBL" id="CP155447">
    <property type="protein sequence ID" value="XBH04360.1"/>
    <property type="molecule type" value="Genomic_DNA"/>
</dbReference>